<feature type="domain" description="HAMP" evidence="13">
    <location>
        <begin position="189"/>
        <end position="242"/>
    </location>
</feature>
<proteinExistence type="predicted"/>
<feature type="transmembrane region" description="Helical" evidence="11">
    <location>
        <begin position="165"/>
        <end position="187"/>
    </location>
</feature>
<dbReference type="InterPro" id="IPR005467">
    <property type="entry name" value="His_kinase_dom"/>
</dbReference>
<dbReference type="FunFam" id="3.30.565.10:FF:000006">
    <property type="entry name" value="Sensor histidine kinase WalK"/>
    <property type="match status" value="1"/>
</dbReference>
<keyword evidence="6 11" id="KW-0812">Transmembrane</keyword>
<sequence length="467" mass="52469">MNFHSIRFRLTFWYSLTFFLGLLLAFASFYLITNRVLFKQTDSSLIDHGQKVVEVVSRKPDSINEIQSQRSFINEFSEIPGMLVTILDNKSQVVSSSMMCCYDQKIFESLFQQAIAKKEFLITNQAISGENMRFFVSPVYSQNLFLGVVLVSHPIDIIQKSLNSILIILAVISVLLLIPTVIGGYLLSKKALLPISDLSEKLKFITTENLHQKVADPHSSDEIEKLIQSFNLLLDRLSLAFKRERQFIGDIAHELKTPLSIMSGNIELALSKYHPPKEYQKVLKETAIDANNMSRTLNNILDLAWSQADNFKINLKTFNLSKILEDLNEIAASLARPKKITVKSSLVKNLFVSGHPDKLIRSILNIIDNAVKYSPAKTTITISLSKKGQNAHLEIKDQGKGITQKDLPHIFDRFYRADSVKNIEGSGLGLAIAEGIINAHQGHLHVDSTPGKGTRITITLPLTKHNR</sequence>
<dbReference type="SUPFAM" id="SSF55874">
    <property type="entry name" value="ATPase domain of HSP90 chaperone/DNA topoisomerase II/histidine kinase"/>
    <property type="match status" value="1"/>
</dbReference>
<organism evidence="14 15">
    <name type="scientific">Candidatus Gottesmanbacteria bacterium RBG_16_37_8</name>
    <dbReference type="NCBI Taxonomy" id="1798371"/>
    <lineage>
        <taxon>Bacteria</taxon>
        <taxon>Candidatus Gottesmaniibacteriota</taxon>
    </lineage>
</organism>
<evidence type="ECO:0000256" key="8">
    <source>
        <dbReference type="ARBA" id="ARBA00022989"/>
    </source>
</evidence>
<comment type="caution">
    <text evidence="14">The sequence shown here is derived from an EMBL/GenBank/DDBJ whole genome shotgun (WGS) entry which is preliminary data.</text>
</comment>
<dbReference type="Gene3D" id="3.30.450.20">
    <property type="entry name" value="PAS domain"/>
    <property type="match status" value="1"/>
</dbReference>
<dbReference type="SUPFAM" id="SSF47384">
    <property type="entry name" value="Homodimeric domain of signal transducing histidine kinase"/>
    <property type="match status" value="1"/>
</dbReference>
<evidence type="ECO:0000256" key="6">
    <source>
        <dbReference type="ARBA" id="ARBA00022692"/>
    </source>
</evidence>
<feature type="domain" description="Histidine kinase" evidence="12">
    <location>
        <begin position="250"/>
        <end position="464"/>
    </location>
</feature>
<dbReference type="InterPro" id="IPR050428">
    <property type="entry name" value="TCS_sensor_his_kinase"/>
</dbReference>
<dbReference type="Pfam" id="PF02518">
    <property type="entry name" value="HATPase_c"/>
    <property type="match status" value="1"/>
</dbReference>
<dbReference type="PANTHER" id="PTHR45436:SF5">
    <property type="entry name" value="SENSOR HISTIDINE KINASE TRCS"/>
    <property type="match status" value="1"/>
</dbReference>
<dbReference type="Proteomes" id="UP000176665">
    <property type="component" value="Unassembled WGS sequence"/>
</dbReference>
<dbReference type="GO" id="GO:0005886">
    <property type="term" value="C:plasma membrane"/>
    <property type="evidence" value="ECO:0007669"/>
    <property type="project" value="TreeGrafter"/>
</dbReference>
<keyword evidence="7" id="KW-0418">Kinase</keyword>
<name>A0A1F5YUQ0_9BACT</name>
<dbReference type="EC" id="2.7.13.3" evidence="3"/>
<dbReference type="InterPro" id="IPR003594">
    <property type="entry name" value="HATPase_dom"/>
</dbReference>
<dbReference type="GO" id="GO:0000155">
    <property type="term" value="F:phosphorelay sensor kinase activity"/>
    <property type="evidence" value="ECO:0007669"/>
    <property type="project" value="InterPro"/>
</dbReference>
<dbReference type="CDD" id="cd00075">
    <property type="entry name" value="HATPase"/>
    <property type="match status" value="1"/>
</dbReference>
<dbReference type="CDD" id="cd06225">
    <property type="entry name" value="HAMP"/>
    <property type="match status" value="1"/>
</dbReference>
<keyword evidence="10 11" id="KW-0472">Membrane</keyword>
<dbReference type="PROSITE" id="PS50885">
    <property type="entry name" value="HAMP"/>
    <property type="match status" value="1"/>
</dbReference>
<evidence type="ECO:0000256" key="4">
    <source>
        <dbReference type="ARBA" id="ARBA00022553"/>
    </source>
</evidence>
<dbReference type="PRINTS" id="PR00344">
    <property type="entry name" value="BCTRLSENSOR"/>
</dbReference>
<dbReference type="InterPro" id="IPR036890">
    <property type="entry name" value="HATPase_C_sf"/>
</dbReference>
<dbReference type="CDD" id="cd00082">
    <property type="entry name" value="HisKA"/>
    <property type="match status" value="1"/>
</dbReference>
<dbReference type="InterPro" id="IPR003660">
    <property type="entry name" value="HAMP_dom"/>
</dbReference>
<evidence type="ECO:0000313" key="15">
    <source>
        <dbReference type="Proteomes" id="UP000176665"/>
    </source>
</evidence>
<evidence type="ECO:0000256" key="11">
    <source>
        <dbReference type="SAM" id="Phobius"/>
    </source>
</evidence>
<feature type="transmembrane region" description="Helical" evidence="11">
    <location>
        <begin position="12"/>
        <end position="32"/>
    </location>
</feature>
<evidence type="ECO:0000256" key="2">
    <source>
        <dbReference type="ARBA" id="ARBA00004370"/>
    </source>
</evidence>
<evidence type="ECO:0000256" key="10">
    <source>
        <dbReference type="ARBA" id="ARBA00023136"/>
    </source>
</evidence>
<evidence type="ECO:0000256" key="9">
    <source>
        <dbReference type="ARBA" id="ARBA00023012"/>
    </source>
</evidence>
<evidence type="ECO:0000259" key="13">
    <source>
        <dbReference type="PROSITE" id="PS50885"/>
    </source>
</evidence>
<dbReference type="SMART" id="SM00387">
    <property type="entry name" value="HATPase_c"/>
    <property type="match status" value="1"/>
</dbReference>
<evidence type="ECO:0000256" key="7">
    <source>
        <dbReference type="ARBA" id="ARBA00022777"/>
    </source>
</evidence>
<evidence type="ECO:0000256" key="3">
    <source>
        <dbReference type="ARBA" id="ARBA00012438"/>
    </source>
</evidence>
<keyword evidence="8 11" id="KW-1133">Transmembrane helix</keyword>
<evidence type="ECO:0000313" key="14">
    <source>
        <dbReference type="EMBL" id="OGG03845.1"/>
    </source>
</evidence>
<reference evidence="14 15" key="1">
    <citation type="journal article" date="2016" name="Nat. Commun.">
        <title>Thousands of microbial genomes shed light on interconnected biogeochemical processes in an aquifer system.</title>
        <authorList>
            <person name="Anantharaman K."/>
            <person name="Brown C.T."/>
            <person name="Hug L.A."/>
            <person name="Sharon I."/>
            <person name="Castelle C.J."/>
            <person name="Probst A.J."/>
            <person name="Thomas B.C."/>
            <person name="Singh A."/>
            <person name="Wilkins M.J."/>
            <person name="Karaoz U."/>
            <person name="Brodie E.L."/>
            <person name="Williams K.H."/>
            <person name="Hubbard S.S."/>
            <person name="Banfield J.F."/>
        </authorList>
    </citation>
    <scope>NUCLEOTIDE SEQUENCE [LARGE SCALE GENOMIC DNA]</scope>
</reference>
<keyword evidence="4" id="KW-0597">Phosphoprotein</keyword>
<dbReference type="Pfam" id="PF00512">
    <property type="entry name" value="HisKA"/>
    <property type="match status" value="1"/>
</dbReference>
<dbReference type="InterPro" id="IPR036097">
    <property type="entry name" value="HisK_dim/P_sf"/>
</dbReference>
<dbReference type="InterPro" id="IPR003661">
    <property type="entry name" value="HisK_dim/P_dom"/>
</dbReference>
<dbReference type="PROSITE" id="PS50109">
    <property type="entry name" value="HIS_KIN"/>
    <property type="match status" value="1"/>
</dbReference>
<dbReference type="STRING" id="1798371.A2W14_04870"/>
<comment type="catalytic activity">
    <reaction evidence="1">
        <text>ATP + protein L-histidine = ADP + protein N-phospho-L-histidine.</text>
        <dbReference type="EC" id="2.7.13.3"/>
    </reaction>
</comment>
<dbReference type="AlphaFoldDB" id="A0A1F5YUQ0"/>
<accession>A0A1F5YUQ0</accession>
<dbReference type="InterPro" id="IPR004358">
    <property type="entry name" value="Sig_transdc_His_kin-like_C"/>
</dbReference>
<gene>
    <name evidence="14" type="ORF">A2W14_04870</name>
</gene>
<evidence type="ECO:0000259" key="12">
    <source>
        <dbReference type="PROSITE" id="PS50109"/>
    </source>
</evidence>
<dbReference type="PANTHER" id="PTHR45436">
    <property type="entry name" value="SENSOR HISTIDINE KINASE YKOH"/>
    <property type="match status" value="1"/>
</dbReference>
<keyword evidence="5" id="KW-0808">Transferase</keyword>
<protein>
    <recommendedName>
        <fullName evidence="3">histidine kinase</fullName>
        <ecNumber evidence="3">2.7.13.3</ecNumber>
    </recommendedName>
</protein>
<dbReference type="EMBL" id="MFJA01000012">
    <property type="protein sequence ID" value="OGG03845.1"/>
    <property type="molecule type" value="Genomic_DNA"/>
</dbReference>
<dbReference type="Gene3D" id="1.10.287.130">
    <property type="match status" value="1"/>
</dbReference>
<keyword evidence="9" id="KW-0902">Two-component regulatory system</keyword>
<dbReference type="SMART" id="SM00388">
    <property type="entry name" value="HisKA"/>
    <property type="match status" value="1"/>
</dbReference>
<evidence type="ECO:0000256" key="1">
    <source>
        <dbReference type="ARBA" id="ARBA00000085"/>
    </source>
</evidence>
<comment type="subcellular location">
    <subcellularLocation>
        <location evidence="2">Membrane</location>
    </subcellularLocation>
</comment>
<dbReference type="Gene3D" id="3.30.565.10">
    <property type="entry name" value="Histidine kinase-like ATPase, C-terminal domain"/>
    <property type="match status" value="1"/>
</dbReference>
<evidence type="ECO:0000256" key="5">
    <source>
        <dbReference type="ARBA" id="ARBA00022679"/>
    </source>
</evidence>